<sequence>METLEGALLSQWVGNCVVLGLSSPQDCSDMFLPLPVVCGLWCISVTCPSVIYLCPLLLLSANVMYFQVLPMVSHSIKDSLKRQLRECVEMKIHPKVGRGCGLGEGCLQCIPVQ</sequence>
<dbReference type="EMBL" id="JAHUTJ010034311">
    <property type="protein sequence ID" value="MED6277862.1"/>
    <property type="molecule type" value="Genomic_DNA"/>
</dbReference>
<accession>A0ABU7DS16</accession>
<gene>
    <name evidence="1" type="ORF">CHARACLAT_017829</name>
</gene>
<evidence type="ECO:0000313" key="2">
    <source>
        <dbReference type="Proteomes" id="UP001352852"/>
    </source>
</evidence>
<organism evidence="1 2">
    <name type="scientific">Characodon lateralis</name>
    <dbReference type="NCBI Taxonomy" id="208331"/>
    <lineage>
        <taxon>Eukaryota</taxon>
        <taxon>Metazoa</taxon>
        <taxon>Chordata</taxon>
        <taxon>Craniata</taxon>
        <taxon>Vertebrata</taxon>
        <taxon>Euteleostomi</taxon>
        <taxon>Actinopterygii</taxon>
        <taxon>Neopterygii</taxon>
        <taxon>Teleostei</taxon>
        <taxon>Neoteleostei</taxon>
        <taxon>Acanthomorphata</taxon>
        <taxon>Ovalentaria</taxon>
        <taxon>Atherinomorphae</taxon>
        <taxon>Cyprinodontiformes</taxon>
        <taxon>Goodeidae</taxon>
        <taxon>Characodon</taxon>
    </lineage>
</organism>
<name>A0ABU7DS16_9TELE</name>
<reference evidence="1 2" key="1">
    <citation type="submission" date="2021-06" db="EMBL/GenBank/DDBJ databases">
        <authorList>
            <person name="Palmer J.M."/>
        </authorList>
    </citation>
    <scope>NUCLEOTIDE SEQUENCE [LARGE SCALE GENOMIC DNA]</scope>
    <source>
        <strain evidence="1 2">CL_MEX2019</strain>
        <tissue evidence="1">Muscle</tissue>
    </source>
</reference>
<comment type="caution">
    <text evidence="1">The sequence shown here is derived from an EMBL/GenBank/DDBJ whole genome shotgun (WGS) entry which is preliminary data.</text>
</comment>
<protein>
    <submittedName>
        <fullName evidence="1">Uncharacterized protein</fullName>
    </submittedName>
</protein>
<proteinExistence type="predicted"/>
<dbReference type="Proteomes" id="UP001352852">
    <property type="component" value="Unassembled WGS sequence"/>
</dbReference>
<evidence type="ECO:0000313" key="1">
    <source>
        <dbReference type="EMBL" id="MED6277862.1"/>
    </source>
</evidence>
<keyword evidence="2" id="KW-1185">Reference proteome</keyword>